<dbReference type="OrthoDB" id="425344at2759"/>
<dbReference type="PRINTS" id="PR00248">
    <property type="entry name" value="GPCRMGR"/>
</dbReference>
<dbReference type="InterPro" id="IPR000337">
    <property type="entry name" value="GPCR_3"/>
</dbReference>
<proteinExistence type="predicted"/>
<dbReference type="PANTHER" id="PTHR24060">
    <property type="entry name" value="METABOTROPIC GLUTAMATE RECEPTOR"/>
    <property type="match status" value="1"/>
</dbReference>
<accession>A0A7R8D457</accession>
<dbReference type="Gene3D" id="3.40.50.2300">
    <property type="match status" value="2"/>
</dbReference>
<reference evidence="8" key="1">
    <citation type="submission" date="2021-02" db="EMBL/GenBank/DDBJ databases">
        <authorList>
            <person name="Bekaert M."/>
        </authorList>
    </citation>
    <scope>NUCLEOTIDE SEQUENCE</scope>
    <source>
        <strain evidence="8">IoA-00</strain>
    </source>
</reference>
<name>A0A7R8D457_LEPSM</name>
<dbReference type="InterPro" id="IPR028082">
    <property type="entry name" value="Peripla_BP_I"/>
</dbReference>
<dbReference type="InterPro" id="IPR001828">
    <property type="entry name" value="ANF_lig-bd_rcpt"/>
</dbReference>
<evidence type="ECO:0000256" key="2">
    <source>
        <dbReference type="ARBA" id="ARBA00022692"/>
    </source>
</evidence>
<protein>
    <submittedName>
        <fullName evidence="8">Metabotropic glutamate receptor 8,Metabotropic glutamate receptor 7,Metabotropic glutamate receptor 1</fullName>
    </submittedName>
</protein>
<evidence type="ECO:0000256" key="1">
    <source>
        <dbReference type="ARBA" id="ARBA00004141"/>
    </source>
</evidence>
<sequence length="452" mass="50732">MVHEREAHRTCGPIMPQGGLQATEVMLYTVDIINSLNIMPKGLNIGVYILDDCDTDTYGLQQAVDFIKGSISNINDEDEYKCEDGSSPQIQNKVISGVVGASSSVTSIQVANLLKLFKIPQISFFSTSVCLAVKLKLTKDSGVADSKFYDDIVKELQMKSKAKGVIVFGSDQEVAELMKAVKRNNATGQFSWIGSDGWSARALTFGLRRCELGLKRIFGHFCSHLWNPSTTGLDFEAISLFHELSETLDDVLLDSNNLHNFSCATRSSPRCLLLIEGHEAEVEGTISVQPQANPVHGFEDYFLNLTVESNKRNPWFVEFWEDHFECRHTQGLETPYNIGYKRICNGKERLTRENTKFEAQLQFVSDAVMAFAYALRRMHEVTCGLNYVGLCAKMNPIDGEILLGYLRKVNFVGLSGDRFKFNEQGDGPARYNIIHYKQIEVGVYKWVTVGFF</sequence>
<keyword evidence="6" id="KW-0325">Glycoprotein</keyword>
<keyword evidence="2" id="KW-0812">Transmembrane</keyword>
<comment type="subcellular location">
    <subcellularLocation>
        <location evidence="1">Membrane</location>
        <topology evidence="1">Multi-pass membrane protein</topology>
    </subcellularLocation>
</comment>
<gene>
    <name evidence="8" type="ORF">LSAA_13312</name>
</gene>
<keyword evidence="4" id="KW-0472">Membrane</keyword>
<feature type="domain" description="Receptor ligand binding region" evidence="7">
    <location>
        <begin position="129"/>
        <end position="437"/>
    </location>
</feature>
<evidence type="ECO:0000313" key="9">
    <source>
        <dbReference type="Proteomes" id="UP000675881"/>
    </source>
</evidence>
<dbReference type="Proteomes" id="UP000675881">
    <property type="component" value="Chromosome 7"/>
</dbReference>
<keyword evidence="9" id="KW-1185">Reference proteome</keyword>
<evidence type="ECO:0000256" key="6">
    <source>
        <dbReference type="ARBA" id="ARBA00023180"/>
    </source>
</evidence>
<keyword evidence="3" id="KW-1133">Transmembrane helix</keyword>
<dbReference type="AlphaFoldDB" id="A0A7R8D457"/>
<dbReference type="EMBL" id="HG994586">
    <property type="protein sequence ID" value="CAF2992471.1"/>
    <property type="molecule type" value="Genomic_DNA"/>
</dbReference>
<dbReference type="SUPFAM" id="SSF53822">
    <property type="entry name" value="Periplasmic binding protein-like I"/>
    <property type="match status" value="1"/>
</dbReference>
<keyword evidence="5 8" id="KW-0675">Receptor</keyword>
<organism evidence="8 9">
    <name type="scientific">Lepeophtheirus salmonis</name>
    <name type="common">Salmon louse</name>
    <name type="synonym">Caligus salmonis</name>
    <dbReference type="NCBI Taxonomy" id="72036"/>
    <lineage>
        <taxon>Eukaryota</taxon>
        <taxon>Metazoa</taxon>
        <taxon>Ecdysozoa</taxon>
        <taxon>Arthropoda</taxon>
        <taxon>Crustacea</taxon>
        <taxon>Multicrustacea</taxon>
        <taxon>Hexanauplia</taxon>
        <taxon>Copepoda</taxon>
        <taxon>Siphonostomatoida</taxon>
        <taxon>Caligidae</taxon>
        <taxon>Lepeophtheirus</taxon>
    </lineage>
</organism>
<evidence type="ECO:0000256" key="5">
    <source>
        <dbReference type="ARBA" id="ARBA00023170"/>
    </source>
</evidence>
<dbReference type="Pfam" id="PF01094">
    <property type="entry name" value="ANF_receptor"/>
    <property type="match status" value="1"/>
</dbReference>
<dbReference type="GO" id="GO:0004930">
    <property type="term" value="F:G protein-coupled receptor activity"/>
    <property type="evidence" value="ECO:0007669"/>
    <property type="project" value="InterPro"/>
</dbReference>
<evidence type="ECO:0000256" key="3">
    <source>
        <dbReference type="ARBA" id="ARBA00022989"/>
    </source>
</evidence>
<dbReference type="GO" id="GO:0016020">
    <property type="term" value="C:membrane"/>
    <property type="evidence" value="ECO:0007669"/>
    <property type="project" value="UniProtKB-SubCell"/>
</dbReference>
<dbReference type="InterPro" id="IPR050726">
    <property type="entry name" value="mGluR"/>
</dbReference>
<evidence type="ECO:0000256" key="4">
    <source>
        <dbReference type="ARBA" id="ARBA00023136"/>
    </source>
</evidence>
<evidence type="ECO:0000259" key="7">
    <source>
        <dbReference type="Pfam" id="PF01094"/>
    </source>
</evidence>
<evidence type="ECO:0000313" key="8">
    <source>
        <dbReference type="EMBL" id="CAF2992471.1"/>
    </source>
</evidence>